<gene>
    <name evidence="4" type="ORF">N7U68_07645</name>
</gene>
<protein>
    <submittedName>
        <fullName evidence="4">Class I SAM-dependent methyltransferase</fullName>
    </submittedName>
</protein>
<dbReference type="Proteomes" id="UP001064087">
    <property type="component" value="Chromosome"/>
</dbReference>
<evidence type="ECO:0000256" key="2">
    <source>
        <dbReference type="ARBA" id="ARBA00022679"/>
    </source>
</evidence>
<evidence type="ECO:0000259" key="3">
    <source>
        <dbReference type="Pfam" id="PF13649"/>
    </source>
</evidence>
<keyword evidence="2" id="KW-0808">Transferase</keyword>
<name>A0ABY6DEE6_9RHOB</name>
<dbReference type="Gene3D" id="3.40.50.150">
    <property type="entry name" value="Vaccinia Virus protein VP39"/>
    <property type="match status" value="1"/>
</dbReference>
<sequence>MSGHRSVFVSADDETLSVYGAQAARYAAFTDGSVDDPHLSRFIADVVPGGRVLDLGCGPGAAAAQMAQAGLVVDATDAVPEMVDMATAAHPGVTAWIATFDDIAGVDLYDGIWANFSLLHAPRTLMPAHLAALRTALKPGGRFHIGLKTGKGEKRDAIGRLYTYYEADELSDLLTAAGFSPRDQWTGADPGLDGTVAPWVVIAANG</sequence>
<dbReference type="EMBL" id="CP106738">
    <property type="protein sequence ID" value="UXX84503.1"/>
    <property type="molecule type" value="Genomic_DNA"/>
</dbReference>
<dbReference type="InterPro" id="IPR029063">
    <property type="entry name" value="SAM-dependent_MTases_sf"/>
</dbReference>
<dbReference type="InterPro" id="IPR041698">
    <property type="entry name" value="Methyltransf_25"/>
</dbReference>
<feature type="domain" description="Methyltransferase" evidence="3">
    <location>
        <begin position="52"/>
        <end position="141"/>
    </location>
</feature>
<dbReference type="PANTHER" id="PTHR43861:SF1">
    <property type="entry name" value="TRANS-ACONITATE 2-METHYLTRANSFERASE"/>
    <property type="match status" value="1"/>
</dbReference>
<dbReference type="SUPFAM" id="SSF53335">
    <property type="entry name" value="S-adenosyl-L-methionine-dependent methyltransferases"/>
    <property type="match status" value="1"/>
</dbReference>
<keyword evidence="5" id="KW-1185">Reference proteome</keyword>
<proteinExistence type="predicted"/>
<evidence type="ECO:0000313" key="5">
    <source>
        <dbReference type="Proteomes" id="UP001064087"/>
    </source>
</evidence>
<keyword evidence="1 4" id="KW-0489">Methyltransferase</keyword>
<dbReference type="PANTHER" id="PTHR43861">
    <property type="entry name" value="TRANS-ACONITATE 2-METHYLTRANSFERASE-RELATED"/>
    <property type="match status" value="1"/>
</dbReference>
<dbReference type="CDD" id="cd02440">
    <property type="entry name" value="AdoMet_MTases"/>
    <property type="match status" value="1"/>
</dbReference>
<dbReference type="Pfam" id="PF13649">
    <property type="entry name" value="Methyltransf_25"/>
    <property type="match status" value="1"/>
</dbReference>
<organism evidence="4 5">
    <name type="scientific">Roseovarius pelagicus</name>
    <dbReference type="NCBI Taxonomy" id="2980108"/>
    <lineage>
        <taxon>Bacteria</taxon>
        <taxon>Pseudomonadati</taxon>
        <taxon>Pseudomonadota</taxon>
        <taxon>Alphaproteobacteria</taxon>
        <taxon>Rhodobacterales</taxon>
        <taxon>Roseobacteraceae</taxon>
        <taxon>Roseovarius</taxon>
    </lineage>
</organism>
<evidence type="ECO:0000256" key="1">
    <source>
        <dbReference type="ARBA" id="ARBA00022603"/>
    </source>
</evidence>
<dbReference type="RefSeq" id="WP_263048739.1">
    <property type="nucleotide sequence ID" value="NZ_CP106738.1"/>
</dbReference>
<accession>A0ABY6DEE6</accession>
<dbReference type="GO" id="GO:0008168">
    <property type="term" value="F:methyltransferase activity"/>
    <property type="evidence" value="ECO:0007669"/>
    <property type="project" value="UniProtKB-KW"/>
</dbReference>
<reference evidence="4" key="1">
    <citation type="submission" date="2022-10" db="EMBL/GenBank/DDBJ databases">
        <title>Roseovarius pelagicus sp. nov., isolated from Arctic seawater.</title>
        <authorList>
            <person name="Hong Y.W."/>
            <person name="Hwang C.Y."/>
        </authorList>
    </citation>
    <scope>NUCLEOTIDE SEQUENCE</scope>
    <source>
        <strain evidence="4">HL-MP18</strain>
    </source>
</reference>
<evidence type="ECO:0000313" key="4">
    <source>
        <dbReference type="EMBL" id="UXX84503.1"/>
    </source>
</evidence>
<dbReference type="GO" id="GO:0032259">
    <property type="term" value="P:methylation"/>
    <property type="evidence" value="ECO:0007669"/>
    <property type="project" value="UniProtKB-KW"/>
</dbReference>